<dbReference type="PANTHER" id="PTHR30153">
    <property type="entry name" value="REPLICATIVE DNA HELICASE DNAB"/>
    <property type="match status" value="1"/>
</dbReference>
<dbReference type="CDD" id="cd00984">
    <property type="entry name" value="DnaB_C"/>
    <property type="match status" value="1"/>
</dbReference>
<dbReference type="SUPFAM" id="SSF52540">
    <property type="entry name" value="P-loop containing nucleoside triphosphate hydrolases"/>
    <property type="match status" value="1"/>
</dbReference>
<name>T1ANS1_9ZZZZ</name>
<dbReference type="PANTHER" id="PTHR30153:SF2">
    <property type="entry name" value="REPLICATIVE DNA HELICASE"/>
    <property type="match status" value="1"/>
</dbReference>
<comment type="caution">
    <text evidence="3">The sequence shown here is derived from an EMBL/GenBank/DDBJ whole genome shotgun (WGS) entry which is preliminary data.</text>
</comment>
<feature type="region of interest" description="Disordered" evidence="1">
    <location>
        <begin position="129"/>
        <end position="148"/>
    </location>
</feature>
<feature type="region of interest" description="Disordered" evidence="1">
    <location>
        <begin position="168"/>
        <end position="192"/>
    </location>
</feature>
<dbReference type="Gene3D" id="3.40.50.300">
    <property type="entry name" value="P-loop containing nucleotide triphosphate hydrolases"/>
    <property type="match status" value="1"/>
</dbReference>
<feature type="compositionally biased region" description="Basic and acidic residues" evidence="1">
    <location>
        <begin position="168"/>
        <end position="182"/>
    </location>
</feature>
<keyword evidence="3" id="KW-0547">Nucleotide-binding</keyword>
<dbReference type="InterPro" id="IPR007694">
    <property type="entry name" value="DNA_helicase_DnaB-like_C"/>
</dbReference>
<dbReference type="PROSITE" id="PS51199">
    <property type="entry name" value="SF4_HELICASE"/>
    <property type="match status" value="1"/>
</dbReference>
<organism evidence="3">
    <name type="scientific">mine drainage metagenome</name>
    <dbReference type="NCBI Taxonomy" id="410659"/>
    <lineage>
        <taxon>unclassified sequences</taxon>
        <taxon>metagenomes</taxon>
        <taxon>ecological metagenomes</taxon>
    </lineage>
</organism>
<feature type="compositionally biased region" description="Basic and acidic residues" evidence="1">
    <location>
        <begin position="130"/>
        <end position="148"/>
    </location>
</feature>
<dbReference type="InterPro" id="IPR027417">
    <property type="entry name" value="P-loop_NTPase"/>
</dbReference>
<dbReference type="Pfam" id="PF03796">
    <property type="entry name" value="DnaB_C"/>
    <property type="match status" value="1"/>
</dbReference>
<sequence length="192" mass="21624">MALFSLEMSRDTLVQRLLCSEAGVDAYRLRTGQLGNDAWPRIAEAMDTLSRAAIYIDDTPGLSVMEMRAKARRLRATAQVDLFIVDYLQLMRSQGRSDSRAQEVSEISGGLKSLARELDVPVIAVSQLNRESERRTDRRPQLSDLRDSGSIEQDSDIVMFLYRPGMHEEGKDPGLTELDIAKNRNGPVRRLQ</sequence>
<accession>T1ANS1</accession>
<reference evidence="3" key="1">
    <citation type="submission" date="2013-08" db="EMBL/GenBank/DDBJ databases">
        <authorList>
            <person name="Mendez C."/>
            <person name="Richter M."/>
            <person name="Ferrer M."/>
            <person name="Sanchez J."/>
        </authorList>
    </citation>
    <scope>NUCLEOTIDE SEQUENCE</scope>
</reference>
<keyword evidence="3" id="KW-0067">ATP-binding</keyword>
<dbReference type="GO" id="GO:0003678">
    <property type="term" value="F:DNA helicase activity"/>
    <property type="evidence" value="ECO:0007669"/>
    <property type="project" value="InterPro"/>
</dbReference>
<reference evidence="3" key="2">
    <citation type="journal article" date="2014" name="ISME J.">
        <title>Microbial stratification in low pH oxic and suboxic macroscopic growths along an acid mine drainage.</title>
        <authorList>
            <person name="Mendez-Garcia C."/>
            <person name="Mesa V."/>
            <person name="Sprenger R.R."/>
            <person name="Richter M."/>
            <person name="Diez M.S."/>
            <person name="Solano J."/>
            <person name="Bargiela R."/>
            <person name="Golyshina O.V."/>
            <person name="Manteca A."/>
            <person name="Ramos J.L."/>
            <person name="Gallego J.R."/>
            <person name="Llorente I."/>
            <person name="Martins Dos Santos V.A."/>
            <person name="Jensen O.N."/>
            <person name="Pelaez A.I."/>
            <person name="Sanchez J."/>
            <person name="Ferrer M."/>
        </authorList>
    </citation>
    <scope>NUCLEOTIDE SEQUENCE</scope>
</reference>
<gene>
    <name evidence="3" type="ORF">B1B_13677</name>
</gene>
<evidence type="ECO:0000256" key="1">
    <source>
        <dbReference type="SAM" id="MobiDB-lite"/>
    </source>
</evidence>
<dbReference type="GO" id="GO:0005829">
    <property type="term" value="C:cytosol"/>
    <property type="evidence" value="ECO:0007669"/>
    <property type="project" value="TreeGrafter"/>
</dbReference>
<dbReference type="AlphaFoldDB" id="T1ANS1"/>
<evidence type="ECO:0000313" key="3">
    <source>
        <dbReference type="EMBL" id="EQD43725.1"/>
    </source>
</evidence>
<proteinExistence type="predicted"/>
<feature type="non-terminal residue" evidence="3">
    <location>
        <position position="192"/>
    </location>
</feature>
<dbReference type="GO" id="GO:0006260">
    <property type="term" value="P:DNA replication"/>
    <property type="evidence" value="ECO:0007669"/>
    <property type="project" value="InterPro"/>
</dbReference>
<dbReference type="GO" id="GO:0005524">
    <property type="term" value="F:ATP binding"/>
    <property type="evidence" value="ECO:0007669"/>
    <property type="project" value="InterPro"/>
</dbReference>
<protein>
    <submittedName>
        <fullName evidence="3">Protein containing DNA helicase, DnaB-like protein</fullName>
    </submittedName>
</protein>
<dbReference type="EMBL" id="AUZY01009014">
    <property type="protein sequence ID" value="EQD43725.1"/>
    <property type="molecule type" value="Genomic_DNA"/>
</dbReference>
<keyword evidence="3" id="KW-0378">Hydrolase</keyword>
<feature type="domain" description="SF4 helicase" evidence="2">
    <location>
        <begin position="1"/>
        <end position="192"/>
    </location>
</feature>
<evidence type="ECO:0000259" key="2">
    <source>
        <dbReference type="PROSITE" id="PS51199"/>
    </source>
</evidence>
<keyword evidence="3" id="KW-0347">Helicase</keyword>